<keyword evidence="1" id="KW-0812">Transmembrane</keyword>
<keyword evidence="1" id="KW-0472">Membrane</keyword>
<dbReference type="VEuPathDB" id="FungiDB:BO83DRAFT_26641"/>
<sequence>MERLSQGNCVKSFIFPVVIYGQYAICCMLHAAMLLPSFKLDGGTGHEPINCVCGELVRRRLSFLLILDSQFVRSTTSTSSRVAVIDPLIDRHHTLESGSIGVDDPEAIYRT</sequence>
<dbReference type="EMBL" id="MSFU01000011">
    <property type="protein sequence ID" value="PWY74152.1"/>
    <property type="molecule type" value="Genomic_DNA"/>
</dbReference>
<evidence type="ECO:0000313" key="2">
    <source>
        <dbReference type="EMBL" id="PWY74152.1"/>
    </source>
</evidence>
<dbReference type="GeneID" id="37049017"/>
<gene>
    <name evidence="2" type="ORF">BO83DRAFT_26641</name>
</gene>
<keyword evidence="3" id="KW-1185">Reference proteome</keyword>
<keyword evidence="1" id="KW-1133">Transmembrane helix</keyword>
<dbReference type="OrthoDB" id="10408718at2759"/>
<dbReference type="Proteomes" id="UP000246171">
    <property type="component" value="Unassembled WGS sequence"/>
</dbReference>
<accession>A0A317VMT2</accession>
<name>A0A317VMT2_ASPEC</name>
<evidence type="ECO:0000313" key="3">
    <source>
        <dbReference type="Proteomes" id="UP000246171"/>
    </source>
</evidence>
<protein>
    <submittedName>
        <fullName evidence="2">Uncharacterized protein</fullName>
    </submittedName>
</protein>
<comment type="caution">
    <text evidence="2">The sequence shown here is derived from an EMBL/GenBank/DDBJ whole genome shotgun (WGS) entry which is preliminary data.</text>
</comment>
<dbReference type="RefSeq" id="XP_025388602.1">
    <property type="nucleotide sequence ID" value="XM_025527055.1"/>
</dbReference>
<dbReference type="AlphaFoldDB" id="A0A317VMT2"/>
<proteinExistence type="predicted"/>
<organism evidence="2 3">
    <name type="scientific">Aspergillus eucalypticola (strain CBS 122712 / IBT 29274)</name>
    <dbReference type="NCBI Taxonomy" id="1448314"/>
    <lineage>
        <taxon>Eukaryota</taxon>
        <taxon>Fungi</taxon>
        <taxon>Dikarya</taxon>
        <taxon>Ascomycota</taxon>
        <taxon>Pezizomycotina</taxon>
        <taxon>Eurotiomycetes</taxon>
        <taxon>Eurotiomycetidae</taxon>
        <taxon>Eurotiales</taxon>
        <taxon>Aspergillaceae</taxon>
        <taxon>Aspergillus</taxon>
        <taxon>Aspergillus subgen. Circumdati</taxon>
    </lineage>
</organism>
<evidence type="ECO:0000256" key="1">
    <source>
        <dbReference type="SAM" id="Phobius"/>
    </source>
</evidence>
<reference evidence="2" key="1">
    <citation type="submission" date="2016-12" db="EMBL/GenBank/DDBJ databases">
        <title>The genomes of Aspergillus section Nigri reveals drivers in fungal speciation.</title>
        <authorList>
            <consortium name="DOE Joint Genome Institute"/>
            <person name="Vesth T.C."/>
            <person name="Nybo J."/>
            <person name="Theobald S."/>
            <person name="Brandl J."/>
            <person name="Frisvad J.C."/>
            <person name="Nielsen K.F."/>
            <person name="Lyhne E.K."/>
            <person name="Kogle M.E."/>
            <person name="Kuo A."/>
            <person name="Riley R."/>
            <person name="Clum A."/>
            <person name="Nolan M."/>
            <person name="Lipzen A."/>
            <person name="Salamov A."/>
            <person name="Henrissat B."/>
            <person name="Wiebenga A."/>
            <person name="De vries R.P."/>
            <person name="Grigoriev I.V."/>
            <person name="Mortensen U.H."/>
            <person name="Andersen M.R."/>
            <person name="Baker S.E."/>
        </authorList>
    </citation>
    <scope>NUCLEOTIDE SEQUENCE</scope>
    <source>
        <strain evidence="2">CBS 122712</strain>
    </source>
</reference>
<feature type="transmembrane region" description="Helical" evidence="1">
    <location>
        <begin position="12"/>
        <end position="35"/>
    </location>
</feature>